<name>A0A139IH98_9PEZI</name>
<accession>A0A139IH98</accession>
<sequence>LSSITIEKLLTPYILRRPKPVDQDGNDKEPLRSPAFQGMGWAIEYYRGHKIVGHAGAVPGFSCLMRYLPEKKFGSVVLGNSGGMDSASEPICWRLVDEFLGVPKDERLDWVKMAKEEEDGLWRDRAEPKLELPVGLERLAGTYTHPGYGEFEFEVKGGNLVADARDRTFGSKVEAEFRLGVDGQVEELGIDFVDEDESEMIWFSGEGEQLTVPDSRLF</sequence>
<dbReference type="OrthoDB" id="10042665at2759"/>
<reference evidence="1 2" key="1">
    <citation type="submission" date="2015-07" db="EMBL/GenBank/DDBJ databases">
        <title>Comparative genomics of the Sigatoka disease complex on banana suggests a link between parallel evolutionary changes in Pseudocercospora fijiensis and Pseudocercospora eumusae and increased virulence on the banana host.</title>
        <authorList>
            <person name="Chang T.-C."/>
            <person name="Salvucci A."/>
            <person name="Crous P.W."/>
            <person name="Stergiopoulos I."/>
        </authorList>
    </citation>
    <scope>NUCLEOTIDE SEQUENCE [LARGE SCALE GENOMIC DNA]</scope>
    <source>
        <strain evidence="1 2">CBS 116634</strain>
    </source>
</reference>
<dbReference type="InterPro" id="IPR012338">
    <property type="entry name" value="Beta-lactam/transpept-like"/>
</dbReference>
<proteinExistence type="predicted"/>
<dbReference type="SUPFAM" id="SSF56601">
    <property type="entry name" value="beta-lactamase/transpeptidase-like"/>
    <property type="match status" value="1"/>
</dbReference>
<dbReference type="AlphaFoldDB" id="A0A139IH98"/>
<comment type="caution">
    <text evidence="1">The sequence shown here is derived from an EMBL/GenBank/DDBJ whole genome shotgun (WGS) entry which is preliminary data.</text>
</comment>
<dbReference type="Gene3D" id="3.40.710.10">
    <property type="entry name" value="DD-peptidase/beta-lactamase superfamily"/>
    <property type="match status" value="1"/>
</dbReference>
<protein>
    <recommendedName>
        <fullName evidence="3">Beta-lactamase-related domain-containing protein</fullName>
    </recommendedName>
</protein>
<dbReference type="Proteomes" id="UP000073492">
    <property type="component" value="Unassembled WGS sequence"/>
</dbReference>
<feature type="non-terminal residue" evidence="1">
    <location>
        <position position="1"/>
    </location>
</feature>
<gene>
    <name evidence="1" type="ORF">AC579_89</name>
</gene>
<evidence type="ECO:0000313" key="1">
    <source>
        <dbReference type="EMBL" id="KXT14123.1"/>
    </source>
</evidence>
<evidence type="ECO:0008006" key="3">
    <source>
        <dbReference type="Google" id="ProtNLM"/>
    </source>
</evidence>
<dbReference type="EMBL" id="LFZO01000093">
    <property type="protein sequence ID" value="KXT14123.1"/>
    <property type="molecule type" value="Genomic_DNA"/>
</dbReference>
<dbReference type="STRING" id="113226.A0A139IH98"/>
<keyword evidence="2" id="KW-1185">Reference proteome</keyword>
<organism evidence="1 2">
    <name type="scientific">Pseudocercospora musae</name>
    <dbReference type="NCBI Taxonomy" id="113226"/>
    <lineage>
        <taxon>Eukaryota</taxon>
        <taxon>Fungi</taxon>
        <taxon>Dikarya</taxon>
        <taxon>Ascomycota</taxon>
        <taxon>Pezizomycotina</taxon>
        <taxon>Dothideomycetes</taxon>
        <taxon>Dothideomycetidae</taxon>
        <taxon>Mycosphaerellales</taxon>
        <taxon>Mycosphaerellaceae</taxon>
        <taxon>Pseudocercospora</taxon>
    </lineage>
</organism>
<evidence type="ECO:0000313" key="2">
    <source>
        <dbReference type="Proteomes" id="UP000073492"/>
    </source>
</evidence>